<dbReference type="Gene3D" id="3.30.559.10">
    <property type="entry name" value="Chloramphenicol acetyltransferase-like domain"/>
    <property type="match status" value="1"/>
</dbReference>
<accession>A0AAD8H7M4</accession>
<dbReference type="Pfam" id="PF06974">
    <property type="entry name" value="WS_DGAT_C"/>
    <property type="match status" value="1"/>
</dbReference>
<dbReference type="PANTHER" id="PTHR31650">
    <property type="entry name" value="O-ACYLTRANSFERASE (WSD1-LIKE) FAMILY PROTEIN"/>
    <property type="match status" value="1"/>
</dbReference>
<evidence type="ECO:0000256" key="4">
    <source>
        <dbReference type="ARBA" id="ARBA00005189"/>
    </source>
</evidence>
<feature type="compositionally biased region" description="Basic and acidic residues" evidence="11">
    <location>
        <begin position="16"/>
        <end position="25"/>
    </location>
</feature>
<dbReference type="GO" id="GO:0005886">
    <property type="term" value="C:plasma membrane"/>
    <property type="evidence" value="ECO:0007669"/>
    <property type="project" value="UniProtKB-SubCell"/>
</dbReference>
<comment type="pathway">
    <text evidence="3">Glycerolipid metabolism; triacylglycerol biosynthesis.</text>
</comment>
<comment type="caution">
    <text evidence="15">The sequence shown here is derived from an EMBL/GenBank/DDBJ whole genome shotgun (WGS) entry which is preliminary data.</text>
</comment>
<dbReference type="Pfam" id="PF03007">
    <property type="entry name" value="WS_DGAT_cat"/>
    <property type="match status" value="1"/>
</dbReference>
<reference evidence="15" key="2">
    <citation type="submission" date="2023-05" db="EMBL/GenBank/DDBJ databases">
        <authorList>
            <person name="Schelkunov M.I."/>
        </authorList>
    </citation>
    <scope>NUCLEOTIDE SEQUENCE</scope>
    <source>
        <strain evidence="15">Hsosn_3</strain>
        <tissue evidence="15">Leaf</tissue>
    </source>
</reference>
<evidence type="ECO:0000256" key="11">
    <source>
        <dbReference type="SAM" id="MobiDB-lite"/>
    </source>
</evidence>
<keyword evidence="5" id="KW-0808">Transferase</keyword>
<evidence type="ECO:0000259" key="14">
    <source>
        <dbReference type="Pfam" id="PF06974"/>
    </source>
</evidence>
<name>A0AAD8H7M4_9APIA</name>
<keyword evidence="12" id="KW-1133">Transmembrane helix</keyword>
<evidence type="ECO:0000313" key="16">
    <source>
        <dbReference type="Proteomes" id="UP001237642"/>
    </source>
</evidence>
<dbReference type="Proteomes" id="UP001237642">
    <property type="component" value="Unassembled WGS sequence"/>
</dbReference>
<comment type="catalytic activity">
    <reaction evidence="10">
        <text>an acyl-CoA + a 1,2-diacyl-sn-glycerol = a triacyl-sn-glycerol + CoA</text>
        <dbReference type="Rhea" id="RHEA:10868"/>
        <dbReference type="ChEBI" id="CHEBI:17815"/>
        <dbReference type="ChEBI" id="CHEBI:57287"/>
        <dbReference type="ChEBI" id="CHEBI:58342"/>
        <dbReference type="ChEBI" id="CHEBI:64615"/>
        <dbReference type="EC" id="2.3.1.20"/>
    </reaction>
</comment>
<comment type="pathway">
    <text evidence="4">Lipid metabolism.</text>
</comment>
<feature type="region of interest" description="Disordered" evidence="11">
    <location>
        <begin position="1"/>
        <end position="25"/>
    </location>
</feature>
<keyword evidence="16" id="KW-1185">Reference proteome</keyword>
<evidence type="ECO:0000256" key="10">
    <source>
        <dbReference type="ARBA" id="ARBA00048109"/>
    </source>
</evidence>
<feature type="transmembrane region" description="Helical" evidence="12">
    <location>
        <begin position="211"/>
        <end position="235"/>
    </location>
</feature>
<comment type="subcellular location">
    <subcellularLocation>
        <location evidence="1">Cell membrane</location>
        <topology evidence="1">Single-pass membrane protein</topology>
    </subcellularLocation>
    <subcellularLocation>
        <location evidence="2">Endoplasmic reticulum membrane</location>
    </subcellularLocation>
</comment>
<feature type="domain" description="O-acyltransferase WSD1-like N-terminal" evidence="13">
    <location>
        <begin position="57"/>
        <end position="279"/>
    </location>
</feature>
<keyword evidence="7" id="KW-0012">Acyltransferase</keyword>
<dbReference type="EMBL" id="JAUIZM010000010">
    <property type="protein sequence ID" value="KAK1362722.1"/>
    <property type="molecule type" value="Genomic_DNA"/>
</dbReference>
<evidence type="ECO:0000256" key="9">
    <source>
        <dbReference type="ARBA" id="ARBA00047604"/>
    </source>
</evidence>
<reference evidence="15" key="1">
    <citation type="submission" date="2023-02" db="EMBL/GenBank/DDBJ databases">
        <title>Genome of toxic invasive species Heracleum sosnowskyi carries increased number of genes despite the absence of recent whole-genome duplications.</title>
        <authorList>
            <person name="Schelkunov M."/>
            <person name="Shtratnikova V."/>
            <person name="Makarenko M."/>
            <person name="Klepikova A."/>
            <person name="Omelchenko D."/>
            <person name="Novikova G."/>
            <person name="Obukhova E."/>
            <person name="Bogdanov V."/>
            <person name="Penin A."/>
            <person name="Logacheva M."/>
        </authorList>
    </citation>
    <scope>NUCLEOTIDE SEQUENCE</scope>
    <source>
        <strain evidence="15">Hsosn_3</strain>
        <tissue evidence="15">Leaf</tissue>
    </source>
</reference>
<comment type="catalytic activity">
    <reaction evidence="9">
        <text>a long chain fatty alcohol + a fatty acyl-CoA = a long-chain alcohol wax ester + CoA</text>
        <dbReference type="Rhea" id="RHEA:38443"/>
        <dbReference type="ChEBI" id="CHEBI:17135"/>
        <dbReference type="ChEBI" id="CHEBI:57287"/>
        <dbReference type="ChEBI" id="CHEBI:77636"/>
        <dbReference type="ChEBI" id="CHEBI:235323"/>
        <dbReference type="EC" id="2.3.1.75"/>
    </reaction>
</comment>
<evidence type="ECO:0000256" key="6">
    <source>
        <dbReference type="ARBA" id="ARBA00022824"/>
    </source>
</evidence>
<evidence type="ECO:0000256" key="5">
    <source>
        <dbReference type="ARBA" id="ARBA00022679"/>
    </source>
</evidence>
<dbReference type="GO" id="GO:0004144">
    <property type="term" value="F:diacylglycerol O-acyltransferase activity"/>
    <property type="evidence" value="ECO:0007669"/>
    <property type="project" value="UniProtKB-EC"/>
</dbReference>
<comment type="similarity">
    <text evidence="8">In the N-terminal section; belongs to the long-chain O-acyltransferase family.</text>
</comment>
<gene>
    <name evidence="15" type="ORF">POM88_047196</name>
</gene>
<dbReference type="GO" id="GO:0019432">
    <property type="term" value="P:triglyceride biosynthetic process"/>
    <property type="evidence" value="ECO:0007669"/>
    <property type="project" value="TreeGrafter"/>
</dbReference>
<evidence type="ECO:0000256" key="3">
    <source>
        <dbReference type="ARBA" id="ARBA00004771"/>
    </source>
</evidence>
<evidence type="ECO:0000256" key="1">
    <source>
        <dbReference type="ARBA" id="ARBA00004162"/>
    </source>
</evidence>
<keyword evidence="12" id="KW-0472">Membrane</keyword>
<dbReference type="AlphaFoldDB" id="A0AAD8H7M4"/>
<dbReference type="InterPro" id="IPR009721">
    <property type="entry name" value="O-acyltransferase_WSD1_C"/>
</dbReference>
<evidence type="ECO:0000313" key="15">
    <source>
        <dbReference type="EMBL" id="KAK1362722.1"/>
    </source>
</evidence>
<proteinExistence type="inferred from homology"/>
<feature type="domain" description="O-acyltransferase WSD1 C-terminal" evidence="14">
    <location>
        <begin position="349"/>
        <end position="492"/>
    </location>
</feature>
<dbReference type="GO" id="GO:0047196">
    <property type="term" value="F:long-chain-alcohol O-fatty-acyltransferase activity"/>
    <property type="evidence" value="ECO:0007669"/>
    <property type="project" value="UniProtKB-EC"/>
</dbReference>
<dbReference type="PANTHER" id="PTHR31650:SF1">
    <property type="entry name" value="WAX ESTER SYNTHASE_DIACYLGLYCEROL ACYLTRANSFERASE 4-RELATED"/>
    <property type="match status" value="1"/>
</dbReference>
<evidence type="ECO:0000259" key="13">
    <source>
        <dbReference type="Pfam" id="PF03007"/>
    </source>
</evidence>
<dbReference type="InterPro" id="IPR004255">
    <property type="entry name" value="O-acyltransferase_WSD1_N"/>
</dbReference>
<dbReference type="InterPro" id="IPR045034">
    <property type="entry name" value="O-acyltransferase_WSD1-like"/>
</dbReference>
<sequence length="500" mass="55696">MANKRLHPMSIQIERGSNKELTKADDEPLSPVARMLQAPKLDVCIIAVMGSKTTFDVDVLKRGLENTLIKHPRFSSLSVMKGHDVFDKKVWKRTKVNIDNHVIIPQIDLNMDSSSSDKFVDEYITHLTTRLMDFSKPLWEMHILNIKTSDANAVIVFRVHHSIGDGVSLMNLLLACTRKSSDPQALPTLPQFKQPSISNSKTAIWRLLSTMWTVILMLLNTFVDILLISATTIFLKDTNTPIKGAAGVELTPKLIVHRTVSLADIKLVKTAVNSTVNDVLLGVTEAGLSRYLNGRYAAESKQDEKEHKLGYLPKSIRLRATLMVNIRPSPGIEELAEMMRNEGSAIKLGTKVGHILLPFEVTLHENPLSYIRSAKARIDRKKLSFESICAFYTGQYLLKLFGVKQAVSTLHGIVSSTTLSFSNVVGPKEEISLFGHPLAYIAPSLYGLPQALVIHWQSYDDKMVLSLSVDPNVIPDPYKLASDMESSLKLIKNAVMEMKS</sequence>
<evidence type="ECO:0000256" key="12">
    <source>
        <dbReference type="SAM" id="Phobius"/>
    </source>
</evidence>
<dbReference type="SUPFAM" id="SSF52777">
    <property type="entry name" value="CoA-dependent acyltransferases"/>
    <property type="match status" value="1"/>
</dbReference>
<dbReference type="InterPro" id="IPR023213">
    <property type="entry name" value="CAT-like_dom_sf"/>
</dbReference>
<dbReference type="GO" id="GO:0005789">
    <property type="term" value="C:endoplasmic reticulum membrane"/>
    <property type="evidence" value="ECO:0007669"/>
    <property type="project" value="UniProtKB-SubCell"/>
</dbReference>
<evidence type="ECO:0000256" key="7">
    <source>
        <dbReference type="ARBA" id="ARBA00023315"/>
    </source>
</evidence>
<keyword evidence="12" id="KW-0812">Transmembrane</keyword>
<protein>
    <submittedName>
        <fullName evidence="15">O-acyltransferase WSD1</fullName>
    </submittedName>
</protein>
<organism evidence="15 16">
    <name type="scientific">Heracleum sosnowskyi</name>
    <dbReference type="NCBI Taxonomy" id="360622"/>
    <lineage>
        <taxon>Eukaryota</taxon>
        <taxon>Viridiplantae</taxon>
        <taxon>Streptophyta</taxon>
        <taxon>Embryophyta</taxon>
        <taxon>Tracheophyta</taxon>
        <taxon>Spermatophyta</taxon>
        <taxon>Magnoliopsida</taxon>
        <taxon>eudicotyledons</taxon>
        <taxon>Gunneridae</taxon>
        <taxon>Pentapetalae</taxon>
        <taxon>asterids</taxon>
        <taxon>campanulids</taxon>
        <taxon>Apiales</taxon>
        <taxon>Apiaceae</taxon>
        <taxon>Apioideae</taxon>
        <taxon>apioid superclade</taxon>
        <taxon>Tordylieae</taxon>
        <taxon>Tordyliinae</taxon>
        <taxon>Heracleum</taxon>
    </lineage>
</organism>
<keyword evidence="6" id="KW-0256">Endoplasmic reticulum</keyword>
<evidence type="ECO:0000256" key="2">
    <source>
        <dbReference type="ARBA" id="ARBA00004586"/>
    </source>
</evidence>
<evidence type="ECO:0000256" key="8">
    <source>
        <dbReference type="ARBA" id="ARBA00024360"/>
    </source>
</evidence>